<reference evidence="1 2" key="1">
    <citation type="submission" date="2019-06" db="EMBL/GenBank/DDBJ databases">
        <title>Whole genome shotgun sequence of Streptomyces cacaoi subsp. cacaoi NBRC 12748.</title>
        <authorList>
            <person name="Hosoyama A."/>
            <person name="Uohara A."/>
            <person name="Ohji S."/>
            <person name="Ichikawa N."/>
        </authorList>
    </citation>
    <scope>NUCLEOTIDE SEQUENCE [LARGE SCALE GENOMIC DNA]</scope>
    <source>
        <strain evidence="1 2">NBRC 12748</strain>
    </source>
</reference>
<dbReference type="EMBL" id="BJMM01000029">
    <property type="protein sequence ID" value="GEB52262.1"/>
    <property type="molecule type" value="Genomic_DNA"/>
</dbReference>
<comment type="caution">
    <text evidence="1">The sequence shown here is derived from an EMBL/GenBank/DDBJ whole genome shotgun (WGS) entry which is preliminary data.</text>
</comment>
<dbReference type="OrthoDB" id="4123298at2"/>
<sequence>MSAAPPAASRRLAALAQELMAFWDEHEYVVFPGWPLPFRPLEELLPQRDVDFALRNPQMVPLLWYPAIRPPTAPEGVVEVLDHLPGWAAPAPSMLRRQYLSRIYSWALASRTAVDWAVRSLDGRKLVEVGAGTGYWASLLADRGLDVLATDQHVHRNGYADMFRFAAVQPLDAPTAAARHPDRVLGLWWPPRDDPMAVDTLRAYRGEHLLYVGDARGGQCADAAFFDELESGWHPVSSCPLTLRWLGNSDSATLYRRGRGLGAGAVCAGPARPTGR</sequence>
<dbReference type="Gene3D" id="3.40.50.150">
    <property type="entry name" value="Vaccinia Virus protein VP39"/>
    <property type="match status" value="1"/>
</dbReference>
<dbReference type="SUPFAM" id="SSF53335">
    <property type="entry name" value="S-adenosyl-L-methionine-dependent methyltransferases"/>
    <property type="match status" value="1"/>
</dbReference>
<keyword evidence="2" id="KW-1185">Reference proteome</keyword>
<accession>A0A4Y3R3Z8</accession>
<dbReference type="Proteomes" id="UP000319210">
    <property type="component" value="Unassembled WGS sequence"/>
</dbReference>
<organism evidence="1 2">
    <name type="scientific">Streptomyces cacaoi</name>
    <dbReference type="NCBI Taxonomy" id="1898"/>
    <lineage>
        <taxon>Bacteria</taxon>
        <taxon>Bacillati</taxon>
        <taxon>Actinomycetota</taxon>
        <taxon>Actinomycetes</taxon>
        <taxon>Kitasatosporales</taxon>
        <taxon>Streptomycetaceae</taxon>
        <taxon>Streptomyces</taxon>
    </lineage>
</organism>
<evidence type="ECO:0008006" key="3">
    <source>
        <dbReference type="Google" id="ProtNLM"/>
    </source>
</evidence>
<gene>
    <name evidence="1" type="ORF">SCA03_48130</name>
</gene>
<evidence type="ECO:0000313" key="1">
    <source>
        <dbReference type="EMBL" id="GEB52262.1"/>
    </source>
</evidence>
<dbReference type="RefSeq" id="WP_086815788.1">
    <property type="nucleotide sequence ID" value="NZ_BJMM01000029.1"/>
</dbReference>
<dbReference type="PANTHER" id="PTHR39290:SF6">
    <property type="entry name" value="S-ADENOSYL-L-METHIONINE-DEPENDENT METHYLTRANSFERASES SUPERFAMILY PROTEIN"/>
    <property type="match status" value="1"/>
</dbReference>
<protein>
    <recommendedName>
        <fullName evidence="3">Methyltransferase</fullName>
    </recommendedName>
</protein>
<dbReference type="InterPro" id="IPR029063">
    <property type="entry name" value="SAM-dependent_MTases_sf"/>
</dbReference>
<dbReference type="PANTHER" id="PTHR39290">
    <property type="entry name" value="C3H1-TYPE DOMAIN-CONTAINING PROTEIN-RELATED"/>
    <property type="match status" value="1"/>
</dbReference>
<proteinExistence type="predicted"/>
<evidence type="ECO:0000313" key="2">
    <source>
        <dbReference type="Proteomes" id="UP000319210"/>
    </source>
</evidence>
<name>A0A4Y3R3Z8_STRCI</name>
<dbReference type="AlphaFoldDB" id="A0A4Y3R3Z8"/>